<evidence type="ECO:0000256" key="1">
    <source>
        <dbReference type="SAM" id="MobiDB-lite"/>
    </source>
</evidence>
<reference evidence="2" key="1">
    <citation type="submission" date="2022-10" db="EMBL/GenBank/DDBJ databases">
        <title>Culturing micro-colonial fungi from biological soil crusts in the Mojave desert and describing Neophaeococcomyces mojavensis, and introducing the new genera and species Taxawa tesnikishii.</title>
        <authorList>
            <person name="Kurbessoian T."/>
            <person name="Stajich J.E."/>
        </authorList>
    </citation>
    <scope>NUCLEOTIDE SEQUENCE</scope>
    <source>
        <strain evidence="2">TK_35</strain>
    </source>
</reference>
<feature type="region of interest" description="Disordered" evidence="1">
    <location>
        <begin position="146"/>
        <end position="196"/>
    </location>
</feature>
<evidence type="ECO:0000313" key="2">
    <source>
        <dbReference type="EMBL" id="KAJ9617620.1"/>
    </source>
</evidence>
<proteinExistence type="predicted"/>
<gene>
    <name evidence="2" type="ORF">H2204_013574</name>
</gene>
<name>A0AA38XQ84_9EURO</name>
<sequence>MHDGLQHYAGPLPDRDIQRYCNRDEAHRRDGPLIGQLAKVLLNRKSKTTKSTAQRAAIVDSKLQNQDAHEGSQTAEYQARKENKGRQARLGFDINDSSTDEIYRNKYQLRERRTLKIPPPIITLRLYRPKWRQVAIAVWLQKLNRANGGFEGKPTDRNPAASCRETYSHPSPTAPGKRSASSSATLSAPGHSATGH</sequence>
<protein>
    <submittedName>
        <fullName evidence="2">Uncharacterized protein</fullName>
    </submittedName>
</protein>
<dbReference type="EMBL" id="JAPDRN010000157">
    <property type="protein sequence ID" value="KAJ9617620.1"/>
    <property type="molecule type" value="Genomic_DNA"/>
</dbReference>
<accession>A0AA38XQ84</accession>
<feature type="region of interest" description="Disordered" evidence="1">
    <location>
        <begin position="61"/>
        <end position="85"/>
    </location>
</feature>
<feature type="compositionally biased region" description="Polar residues" evidence="1">
    <location>
        <begin position="62"/>
        <end position="76"/>
    </location>
</feature>
<comment type="caution">
    <text evidence="2">The sequence shown here is derived from an EMBL/GenBank/DDBJ whole genome shotgun (WGS) entry which is preliminary data.</text>
</comment>
<dbReference type="AlphaFoldDB" id="A0AA38XQ84"/>
<organism evidence="2">
    <name type="scientific">Knufia peltigerae</name>
    <dbReference type="NCBI Taxonomy" id="1002370"/>
    <lineage>
        <taxon>Eukaryota</taxon>
        <taxon>Fungi</taxon>
        <taxon>Dikarya</taxon>
        <taxon>Ascomycota</taxon>
        <taxon>Pezizomycotina</taxon>
        <taxon>Eurotiomycetes</taxon>
        <taxon>Chaetothyriomycetidae</taxon>
        <taxon>Chaetothyriales</taxon>
        <taxon>Trichomeriaceae</taxon>
        <taxon>Knufia</taxon>
    </lineage>
</organism>